<organism evidence="1 2">
    <name type="scientific">Actinokineospora fastidiosa</name>
    <dbReference type="NCBI Taxonomy" id="1816"/>
    <lineage>
        <taxon>Bacteria</taxon>
        <taxon>Bacillati</taxon>
        <taxon>Actinomycetota</taxon>
        <taxon>Actinomycetes</taxon>
        <taxon>Pseudonocardiales</taxon>
        <taxon>Pseudonocardiaceae</taxon>
        <taxon>Actinokineospora</taxon>
    </lineage>
</organism>
<protein>
    <submittedName>
        <fullName evidence="1">Uncharacterized protein</fullName>
    </submittedName>
</protein>
<dbReference type="EMBL" id="BMRB01000002">
    <property type="protein sequence ID" value="GGS33836.1"/>
    <property type="molecule type" value="Genomic_DNA"/>
</dbReference>
<name>A0A918GG99_9PSEU</name>
<dbReference type="Proteomes" id="UP000660680">
    <property type="component" value="Unassembled WGS sequence"/>
</dbReference>
<sequence>MAGRRIGGAGGGSDKGPRRAGAVLVGAVLAVGAAHSGGLVSAGSGVTARAADAKKAAKSDKGNAWSRLGMRVGKTVKRSGADCAAAAFGDIRTFFLRTPCRSLDRKLYPLTLDNGAVVAVSVVWVGFRTRGQAEDFRALHRIHGNGDIRPPAPGVTFTGHHYDSRVQGTSVVIAETEAVSGAVDRDLLTTVAEVAVLFPEP</sequence>
<dbReference type="AlphaFoldDB" id="A0A918GG99"/>
<accession>A0A918GG99</accession>
<evidence type="ECO:0000313" key="1">
    <source>
        <dbReference type="EMBL" id="GGS33836.1"/>
    </source>
</evidence>
<comment type="caution">
    <text evidence="1">The sequence shown here is derived from an EMBL/GenBank/DDBJ whole genome shotgun (WGS) entry which is preliminary data.</text>
</comment>
<reference evidence="1" key="2">
    <citation type="submission" date="2020-09" db="EMBL/GenBank/DDBJ databases">
        <authorList>
            <person name="Sun Q."/>
            <person name="Ohkuma M."/>
        </authorList>
    </citation>
    <scope>NUCLEOTIDE SEQUENCE</scope>
    <source>
        <strain evidence="1">JCM 3276</strain>
    </source>
</reference>
<dbReference type="RefSeq" id="WP_189211028.1">
    <property type="nucleotide sequence ID" value="NZ_BMRB01000002.1"/>
</dbReference>
<reference evidence="1" key="1">
    <citation type="journal article" date="2014" name="Int. J. Syst. Evol. Microbiol.">
        <title>Complete genome sequence of Corynebacterium casei LMG S-19264T (=DSM 44701T), isolated from a smear-ripened cheese.</title>
        <authorList>
            <consortium name="US DOE Joint Genome Institute (JGI-PGF)"/>
            <person name="Walter F."/>
            <person name="Albersmeier A."/>
            <person name="Kalinowski J."/>
            <person name="Ruckert C."/>
        </authorList>
    </citation>
    <scope>NUCLEOTIDE SEQUENCE</scope>
    <source>
        <strain evidence="1">JCM 3276</strain>
    </source>
</reference>
<gene>
    <name evidence="1" type="ORF">GCM10010171_30170</name>
</gene>
<evidence type="ECO:0000313" key="2">
    <source>
        <dbReference type="Proteomes" id="UP000660680"/>
    </source>
</evidence>
<proteinExistence type="predicted"/>
<keyword evidence="2" id="KW-1185">Reference proteome</keyword>